<dbReference type="SUPFAM" id="SSF56801">
    <property type="entry name" value="Acetyl-CoA synthetase-like"/>
    <property type="match status" value="1"/>
</dbReference>
<evidence type="ECO:0000313" key="2">
    <source>
        <dbReference type="Proteomes" id="UP000199152"/>
    </source>
</evidence>
<proteinExistence type="predicted"/>
<name>A0A1I4LNM4_9ACTN</name>
<keyword evidence="2" id="KW-1185">Reference proteome</keyword>
<reference evidence="2" key="1">
    <citation type="submission" date="2016-10" db="EMBL/GenBank/DDBJ databases">
        <authorList>
            <person name="Varghese N."/>
            <person name="Submissions S."/>
        </authorList>
    </citation>
    <scope>NUCLEOTIDE SEQUENCE [LARGE SCALE GENOMIC DNA]</scope>
    <source>
        <strain evidence="2">DSM 45317</strain>
    </source>
</reference>
<dbReference type="InParanoid" id="A0A1I4LNM4"/>
<protein>
    <submittedName>
        <fullName evidence="1">TIGR03089 family protein</fullName>
    </submittedName>
</protein>
<organism evidence="1 2">
    <name type="scientific">Geodermatophilus ruber</name>
    <dbReference type="NCBI Taxonomy" id="504800"/>
    <lineage>
        <taxon>Bacteria</taxon>
        <taxon>Bacillati</taxon>
        <taxon>Actinomycetota</taxon>
        <taxon>Actinomycetes</taxon>
        <taxon>Geodermatophilales</taxon>
        <taxon>Geodermatophilaceae</taxon>
        <taxon>Geodermatophilus</taxon>
    </lineage>
</organism>
<dbReference type="AlphaFoldDB" id="A0A1I4LNM4"/>
<dbReference type="EMBL" id="FOSW01000023">
    <property type="protein sequence ID" value="SFL92413.1"/>
    <property type="molecule type" value="Genomic_DNA"/>
</dbReference>
<dbReference type="STRING" id="504800.SAMN04488085_1232"/>
<accession>A0A1I4LNM4</accession>
<dbReference type="NCBIfam" id="TIGR03089">
    <property type="entry name" value="TIGR03089 family protein"/>
    <property type="match status" value="1"/>
</dbReference>
<gene>
    <name evidence="1" type="ORF">SAMN04488085_1232</name>
</gene>
<evidence type="ECO:0000313" key="1">
    <source>
        <dbReference type="EMBL" id="SFL92413.1"/>
    </source>
</evidence>
<dbReference type="Proteomes" id="UP000199152">
    <property type="component" value="Unassembled WGS sequence"/>
</dbReference>
<dbReference type="RefSeq" id="WP_091329952.1">
    <property type="nucleotide sequence ID" value="NZ_FOSW01000023.1"/>
</dbReference>
<dbReference type="InterPro" id="IPR042099">
    <property type="entry name" value="ANL_N_sf"/>
</dbReference>
<dbReference type="InterPro" id="IPR017523">
    <property type="entry name" value="Rv3268"/>
</dbReference>
<dbReference type="Gene3D" id="3.40.50.12780">
    <property type="entry name" value="N-terminal domain of ligase-like"/>
    <property type="match status" value="1"/>
</dbReference>
<sequence length="263" mass="27097">MARTPADLLADALRRDAAAPLLTDYDDATGDRVELSGTTLANWVAKTANLLQDEFDVGPGSTVALALPVHWQTAAVLLAAWSCGAAVLDTATEDDGRLAEADVVLAAQDRLAPLEEQEPAELLGLSLHPLGMGMAGYAGPARDFALEVRAHGDFFAPYQPPDPADPGLLAGGVELALGDLVGTAQGLADRLGLRPGDRVLVDAGTAAEAGPVAWLLAPLAAGASLVLCRNPDPARLLQRAAAERVTATLGVQIEGIRELGRPA</sequence>
<dbReference type="OrthoDB" id="3396763at2"/>